<sequence>MARIGSTCAGSALTAECSGVLAAIQWCLEHGFRQVEVETDNARVADYLRRLPTNVSWTSETILDNVLDLLYNFVSVIFKHCNRNGNWAAHLLA</sequence>
<proteinExistence type="predicted"/>
<keyword evidence="3" id="KW-1185">Reference proteome</keyword>
<accession>A0A7J6WRH4</accession>
<dbReference type="InterPro" id="IPR002156">
    <property type="entry name" value="RNaseH_domain"/>
</dbReference>
<dbReference type="GO" id="GO:0003676">
    <property type="term" value="F:nucleic acid binding"/>
    <property type="evidence" value="ECO:0007669"/>
    <property type="project" value="InterPro"/>
</dbReference>
<dbReference type="InterPro" id="IPR053151">
    <property type="entry name" value="RNase_H-like"/>
</dbReference>
<dbReference type="Pfam" id="PF13456">
    <property type="entry name" value="RVT_3"/>
    <property type="match status" value="1"/>
</dbReference>
<dbReference type="InterPro" id="IPR044730">
    <property type="entry name" value="RNase_H-like_dom_plant"/>
</dbReference>
<comment type="caution">
    <text evidence="2">The sequence shown here is derived from an EMBL/GenBank/DDBJ whole genome shotgun (WGS) entry which is preliminary data.</text>
</comment>
<dbReference type="CDD" id="cd06222">
    <property type="entry name" value="RNase_H_like"/>
    <property type="match status" value="1"/>
</dbReference>
<evidence type="ECO:0000313" key="3">
    <source>
        <dbReference type="Proteomes" id="UP000554482"/>
    </source>
</evidence>
<evidence type="ECO:0000313" key="2">
    <source>
        <dbReference type="EMBL" id="KAF5199974.1"/>
    </source>
</evidence>
<dbReference type="AlphaFoldDB" id="A0A7J6WRH4"/>
<dbReference type="Gene3D" id="3.30.420.10">
    <property type="entry name" value="Ribonuclease H-like superfamily/Ribonuclease H"/>
    <property type="match status" value="1"/>
</dbReference>
<name>A0A7J6WRH4_THATH</name>
<dbReference type="Proteomes" id="UP000554482">
    <property type="component" value="Unassembled WGS sequence"/>
</dbReference>
<dbReference type="GO" id="GO:0004523">
    <property type="term" value="F:RNA-DNA hybrid ribonuclease activity"/>
    <property type="evidence" value="ECO:0007669"/>
    <property type="project" value="InterPro"/>
</dbReference>
<protein>
    <recommendedName>
        <fullName evidence="1">RNase H type-1 domain-containing protein</fullName>
    </recommendedName>
</protein>
<dbReference type="InterPro" id="IPR012337">
    <property type="entry name" value="RNaseH-like_sf"/>
</dbReference>
<dbReference type="OrthoDB" id="10642237at2759"/>
<dbReference type="PANTHER" id="PTHR47723:SF19">
    <property type="entry name" value="POLYNUCLEOTIDYL TRANSFERASE, RIBONUCLEASE H-LIKE SUPERFAMILY PROTEIN"/>
    <property type="match status" value="1"/>
</dbReference>
<dbReference type="PANTHER" id="PTHR47723">
    <property type="entry name" value="OS05G0353850 PROTEIN"/>
    <property type="match status" value="1"/>
</dbReference>
<dbReference type="EMBL" id="JABWDY010011229">
    <property type="protein sequence ID" value="KAF5199974.1"/>
    <property type="molecule type" value="Genomic_DNA"/>
</dbReference>
<feature type="domain" description="RNase H type-1" evidence="1">
    <location>
        <begin position="11"/>
        <end position="93"/>
    </location>
</feature>
<dbReference type="SUPFAM" id="SSF53098">
    <property type="entry name" value="Ribonuclease H-like"/>
    <property type="match status" value="1"/>
</dbReference>
<evidence type="ECO:0000259" key="1">
    <source>
        <dbReference type="Pfam" id="PF13456"/>
    </source>
</evidence>
<reference evidence="2 3" key="1">
    <citation type="submission" date="2020-06" db="EMBL/GenBank/DDBJ databases">
        <title>Transcriptomic and genomic resources for Thalictrum thalictroides and T. hernandezii: Facilitating candidate gene discovery in an emerging model plant lineage.</title>
        <authorList>
            <person name="Arias T."/>
            <person name="Riano-Pachon D.M."/>
            <person name="Di Stilio V.S."/>
        </authorList>
    </citation>
    <scope>NUCLEOTIDE SEQUENCE [LARGE SCALE GENOMIC DNA]</scope>
    <source>
        <strain evidence="3">cv. WT478/WT964</strain>
        <tissue evidence="2">Leaves</tissue>
    </source>
</reference>
<organism evidence="2 3">
    <name type="scientific">Thalictrum thalictroides</name>
    <name type="common">Rue-anemone</name>
    <name type="synonym">Anemone thalictroides</name>
    <dbReference type="NCBI Taxonomy" id="46969"/>
    <lineage>
        <taxon>Eukaryota</taxon>
        <taxon>Viridiplantae</taxon>
        <taxon>Streptophyta</taxon>
        <taxon>Embryophyta</taxon>
        <taxon>Tracheophyta</taxon>
        <taxon>Spermatophyta</taxon>
        <taxon>Magnoliopsida</taxon>
        <taxon>Ranunculales</taxon>
        <taxon>Ranunculaceae</taxon>
        <taxon>Thalictroideae</taxon>
        <taxon>Thalictrum</taxon>
    </lineage>
</organism>
<dbReference type="InterPro" id="IPR036397">
    <property type="entry name" value="RNaseH_sf"/>
</dbReference>
<gene>
    <name evidence="2" type="ORF">FRX31_010439</name>
</gene>